<organism evidence="3 4">
    <name type="scientific">Elsinoe australis</name>
    <dbReference type="NCBI Taxonomy" id="40998"/>
    <lineage>
        <taxon>Eukaryota</taxon>
        <taxon>Fungi</taxon>
        <taxon>Dikarya</taxon>
        <taxon>Ascomycota</taxon>
        <taxon>Pezizomycotina</taxon>
        <taxon>Dothideomycetes</taxon>
        <taxon>Dothideomycetidae</taxon>
        <taxon>Myriangiales</taxon>
        <taxon>Elsinoaceae</taxon>
        <taxon>Elsinoe</taxon>
    </lineage>
</organism>
<feature type="region of interest" description="Disordered" evidence="2">
    <location>
        <begin position="129"/>
        <end position="156"/>
    </location>
</feature>
<dbReference type="SUPFAM" id="SSF52833">
    <property type="entry name" value="Thioredoxin-like"/>
    <property type="match status" value="1"/>
</dbReference>
<evidence type="ECO:0000256" key="2">
    <source>
        <dbReference type="SAM" id="MobiDB-lite"/>
    </source>
</evidence>
<feature type="compositionally biased region" description="Basic and acidic residues" evidence="2">
    <location>
        <begin position="422"/>
        <end position="440"/>
    </location>
</feature>
<proteinExistence type="inferred from homology"/>
<feature type="compositionally biased region" description="Low complexity" evidence="2">
    <location>
        <begin position="312"/>
        <end position="332"/>
    </location>
</feature>
<evidence type="ECO:0000313" key="4">
    <source>
        <dbReference type="Proteomes" id="UP000308133"/>
    </source>
</evidence>
<feature type="compositionally biased region" description="Basic and acidic residues" evidence="2">
    <location>
        <begin position="382"/>
        <end position="404"/>
    </location>
</feature>
<protein>
    <submittedName>
        <fullName evidence="3">Putative SH3-binding protein</fullName>
    </submittedName>
</protein>
<evidence type="ECO:0000313" key="3">
    <source>
        <dbReference type="EMBL" id="TKX24235.1"/>
    </source>
</evidence>
<dbReference type="InterPro" id="IPR036249">
    <property type="entry name" value="Thioredoxin-like_sf"/>
</dbReference>
<dbReference type="GO" id="GO:0005737">
    <property type="term" value="C:cytoplasm"/>
    <property type="evidence" value="ECO:0007669"/>
    <property type="project" value="TreeGrafter"/>
</dbReference>
<dbReference type="PANTHER" id="PTHR12232:SF0">
    <property type="entry name" value="THIOREDOXIN DOMAIN-CONTAINING PROTEIN"/>
    <property type="match status" value="1"/>
</dbReference>
<accession>A0A4U7B3H2</accession>
<feature type="compositionally biased region" description="Basic and acidic residues" evidence="2">
    <location>
        <begin position="213"/>
        <end position="245"/>
    </location>
</feature>
<dbReference type="Pfam" id="PF04908">
    <property type="entry name" value="SH3BGR"/>
    <property type="match status" value="1"/>
</dbReference>
<comment type="caution">
    <text evidence="3">The sequence shown here is derived from an EMBL/GenBank/DDBJ whole genome shotgun (WGS) entry which is preliminary data.</text>
</comment>
<dbReference type="EMBL" id="PTQR01000044">
    <property type="protein sequence ID" value="TKX24235.1"/>
    <property type="molecule type" value="Genomic_DNA"/>
</dbReference>
<dbReference type="Proteomes" id="UP000308133">
    <property type="component" value="Unassembled WGS sequence"/>
</dbReference>
<reference evidence="3 4" key="1">
    <citation type="submission" date="2018-02" db="EMBL/GenBank/DDBJ databases">
        <title>Draft genome sequences of Elsinoe sp., causing black scab on jojoba.</title>
        <authorList>
            <person name="Stodart B."/>
            <person name="Jeffress S."/>
            <person name="Ash G."/>
            <person name="Arun Chinnappa K."/>
        </authorList>
    </citation>
    <scope>NUCLEOTIDE SEQUENCE [LARGE SCALE GENOMIC DNA]</scope>
    <source>
        <strain evidence="3 4">Hillstone_2</strain>
    </source>
</reference>
<evidence type="ECO:0000256" key="1">
    <source>
        <dbReference type="ARBA" id="ARBA00007764"/>
    </source>
</evidence>
<sequence length="450" mass="46537">MTTPSSTAQDLTQWDADPRLFLFTSLTSGSSHIFTATSRLETILKANKIPFQAIDTATDEQARRLWQRRAGKRKLPALVKEGFIVGDIEEVEELNEFGELREAVGLVGGVGGGIMAGGVKSGGMGLGGGMLDPKGGTVPPPNTKAPGTPQPPEKQVDPMRDLAAQAASVGLARKQGLPVKVGEEKIAAAAQGDLTGEKAAVVGAEAGKGGVEGEVKGVAEDAGTEKKDEAEKEVVGATETAEKSADPVTGEVAETTSVLDDNTKPETTTSATDKKEESVEVAATAGGDEEIKPAVPETVASSTKDEAVASTDSLAPAPSRSSLASDSTATSTSKRHRGSEVMEASEEEIKEVENGNTITEQEGEDEADETLKKAAQKLDLQSVDKVDDEPLKSEDKADLEKPVEKDEEANTVAAGAAAAPKVEAKESEKTTSEAVKKCGDGDAAGVSVED</sequence>
<feature type="compositionally biased region" description="Pro residues" evidence="2">
    <location>
        <begin position="138"/>
        <end position="152"/>
    </location>
</feature>
<feature type="compositionally biased region" description="Low complexity" evidence="2">
    <location>
        <begin position="410"/>
        <end position="421"/>
    </location>
</feature>
<feature type="region of interest" description="Disordered" evidence="2">
    <location>
        <begin position="213"/>
        <end position="450"/>
    </location>
</feature>
<gene>
    <name evidence="3" type="ORF">C1H76_3538</name>
</gene>
<dbReference type="Gene3D" id="3.40.30.10">
    <property type="entry name" value="Glutaredoxin"/>
    <property type="match status" value="1"/>
</dbReference>
<dbReference type="InterPro" id="IPR006993">
    <property type="entry name" value="Glut_rich_SH3-bd"/>
</dbReference>
<feature type="compositionally biased region" description="Polar residues" evidence="2">
    <location>
        <begin position="254"/>
        <end position="271"/>
    </location>
</feature>
<dbReference type="PANTHER" id="PTHR12232">
    <property type="entry name" value="SH3 DOMAIN-BINDING GLUTAMIC ACID-RICH-LIKE PROTEIN"/>
    <property type="match status" value="1"/>
</dbReference>
<dbReference type="AlphaFoldDB" id="A0A4U7B3H2"/>
<dbReference type="PROSITE" id="PS51354">
    <property type="entry name" value="GLUTAREDOXIN_2"/>
    <property type="match status" value="1"/>
</dbReference>
<comment type="similarity">
    <text evidence="1">Belongs to the SH3BGR family.</text>
</comment>
<name>A0A4U7B3H2_9PEZI</name>
<dbReference type="InterPro" id="IPR051033">
    <property type="entry name" value="SH3BGR"/>
</dbReference>